<dbReference type="RefSeq" id="XP_013896091.1">
    <property type="nucleotide sequence ID" value="XM_014040637.1"/>
</dbReference>
<dbReference type="InterPro" id="IPR000719">
    <property type="entry name" value="Prot_kinase_dom"/>
</dbReference>
<dbReference type="Proteomes" id="UP000054498">
    <property type="component" value="Unassembled WGS sequence"/>
</dbReference>
<evidence type="ECO:0000313" key="3">
    <source>
        <dbReference type="Proteomes" id="UP000054498"/>
    </source>
</evidence>
<keyword evidence="3" id="KW-1185">Reference proteome</keyword>
<gene>
    <name evidence="2" type="ORF">MNEG_10892</name>
</gene>
<name>A0A0D2M7D7_9CHLO</name>
<dbReference type="PROSITE" id="PS00109">
    <property type="entry name" value="PROTEIN_KINASE_TYR"/>
    <property type="match status" value="1"/>
</dbReference>
<dbReference type="Gene3D" id="1.10.510.10">
    <property type="entry name" value="Transferase(Phosphotransferase) domain 1"/>
    <property type="match status" value="1"/>
</dbReference>
<dbReference type="SUPFAM" id="SSF56112">
    <property type="entry name" value="Protein kinase-like (PK-like)"/>
    <property type="match status" value="1"/>
</dbReference>
<dbReference type="PANTHER" id="PTHR44329">
    <property type="entry name" value="SERINE/THREONINE-PROTEIN KINASE TNNI3K-RELATED"/>
    <property type="match status" value="1"/>
</dbReference>
<dbReference type="GO" id="GO:0004674">
    <property type="term" value="F:protein serine/threonine kinase activity"/>
    <property type="evidence" value="ECO:0007669"/>
    <property type="project" value="TreeGrafter"/>
</dbReference>
<dbReference type="PANTHER" id="PTHR44329:SF214">
    <property type="entry name" value="PROTEIN KINASE DOMAIN-CONTAINING PROTEIN"/>
    <property type="match status" value="1"/>
</dbReference>
<feature type="domain" description="Protein kinase" evidence="1">
    <location>
        <begin position="256"/>
        <end position="544"/>
    </location>
</feature>
<dbReference type="InterPro" id="IPR011009">
    <property type="entry name" value="Kinase-like_dom_sf"/>
</dbReference>
<accession>A0A0D2M7D7</accession>
<dbReference type="AlphaFoldDB" id="A0A0D2M7D7"/>
<sequence length="544" mass="53499">MGASCSSPQRPVRPCSAHTTAAPQLEWDAGASDAAAWCPGQADPQQGSGVWRKLKSLELLEVDHATWPACEAALAARTGPIGSAVRQDSLGSLRSSSVGSSAASDAPAAAAAAASPAGSVSSSPSAASTAAAPSGALLPWEPVSAAGAGAPAGGAGELWSANCRAWLMHAGADACEAADSAPPAAAAPLECSGALLSSLLSHRASAASGPLVSARCCLDEHLELALEVTRRLGGRGGCGGRGGGCGGRGGGCGCGLGCGCGCGGGSGSEVYEGVFRNAPAAIKAVAQALEMAVLSGAPHPNIVRAYACLPDMVLLPDAGAAADGRALRFSSVVPLEDDASALLCNVVITELCDRGTLEDALARGLSPAGHRDACAAGPWAVGALLLDVAAALQYLHSIRLVHGDVTAGNVLLKSDPTRQLGLQAKLSGFGRAALLQRPPVTLTAATSSLAFAAAPGPCTCDCAGCEGAHAKGPADDVFAFGALMLAALNTRDPASGAAAPPCPYAALASECLSADPPLRPTMAAVASRLERILAGAARGPIERA</sequence>
<protein>
    <recommendedName>
        <fullName evidence="1">Protein kinase domain-containing protein</fullName>
    </recommendedName>
</protein>
<dbReference type="PROSITE" id="PS50011">
    <property type="entry name" value="PROTEIN_KINASE_DOM"/>
    <property type="match status" value="1"/>
</dbReference>
<dbReference type="STRING" id="145388.A0A0D2M7D7"/>
<dbReference type="EMBL" id="KK102722">
    <property type="protein sequence ID" value="KIY97071.1"/>
    <property type="molecule type" value="Genomic_DNA"/>
</dbReference>
<dbReference type="InterPro" id="IPR008266">
    <property type="entry name" value="Tyr_kinase_AS"/>
</dbReference>
<dbReference type="InterPro" id="IPR051681">
    <property type="entry name" value="Ser/Thr_Kinases-Pseudokinases"/>
</dbReference>
<organism evidence="2 3">
    <name type="scientific">Monoraphidium neglectum</name>
    <dbReference type="NCBI Taxonomy" id="145388"/>
    <lineage>
        <taxon>Eukaryota</taxon>
        <taxon>Viridiplantae</taxon>
        <taxon>Chlorophyta</taxon>
        <taxon>core chlorophytes</taxon>
        <taxon>Chlorophyceae</taxon>
        <taxon>CS clade</taxon>
        <taxon>Sphaeropleales</taxon>
        <taxon>Selenastraceae</taxon>
        <taxon>Monoraphidium</taxon>
    </lineage>
</organism>
<reference evidence="2 3" key="1">
    <citation type="journal article" date="2013" name="BMC Genomics">
        <title>Reconstruction of the lipid metabolism for the microalga Monoraphidium neglectum from its genome sequence reveals characteristics suitable for biofuel production.</title>
        <authorList>
            <person name="Bogen C."/>
            <person name="Al-Dilaimi A."/>
            <person name="Albersmeier A."/>
            <person name="Wichmann J."/>
            <person name="Grundmann M."/>
            <person name="Rupp O."/>
            <person name="Lauersen K.J."/>
            <person name="Blifernez-Klassen O."/>
            <person name="Kalinowski J."/>
            <person name="Goesmann A."/>
            <person name="Mussgnug J.H."/>
            <person name="Kruse O."/>
        </authorList>
    </citation>
    <scope>NUCLEOTIDE SEQUENCE [LARGE SCALE GENOMIC DNA]</scope>
    <source>
        <strain evidence="2 3">SAG 48.87</strain>
    </source>
</reference>
<proteinExistence type="predicted"/>
<dbReference type="KEGG" id="mng:MNEG_10892"/>
<evidence type="ECO:0000259" key="1">
    <source>
        <dbReference type="PROSITE" id="PS50011"/>
    </source>
</evidence>
<dbReference type="GO" id="GO:0005524">
    <property type="term" value="F:ATP binding"/>
    <property type="evidence" value="ECO:0007669"/>
    <property type="project" value="InterPro"/>
</dbReference>
<dbReference type="Pfam" id="PF00069">
    <property type="entry name" value="Pkinase"/>
    <property type="match status" value="1"/>
</dbReference>
<evidence type="ECO:0000313" key="2">
    <source>
        <dbReference type="EMBL" id="KIY97071.1"/>
    </source>
</evidence>
<dbReference type="GeneID" id="25728100"/>